<dbReference type="OrthoDB" id="212426at2"/>
<reference evidence="3" key="1">
    <citation type="submission" date="2017-08" db="EMBL/GenBank/DDBJ databases">
        <authorList>
            <person name="Varghese N."/>
            <person name="Submissions S."/>
        </authorList>
    </citation>
    <scope>NUCLEOTIDE SEQUENCE [LARGE SCALE GENOMIC DNA]</scope>
    <source>
        <strain evidence="3">AP-Melu-1000-B4</strain>
    </source>
</reference>
<sequence length="166" mass="18837">MTLHHGDIETSYQKPHQLERDALGRLVFIDEYGHKHVGAYPVKAFPITAPGEGISLMDSSGKELCFFEDPAQIPTNELELIQEELATREFMPVIEKITKVSTFATPSVWDLETDRGPTRIRLKAEDDIRRIAGNTLLIADSNGLQFLIKDSTKLDKLSRKLLDRFR</sequence>
<dbReference type="Pfam" id="PF08909">
    <property type="entry name" value="DUF1854"/>
    <property type="match status" value="1"/>
</dbReference>
<gene>
    <name evidence="2" type="ORF">SAMN06295945_1655</name>
</gene>
<organism evidence="2 3">
    <name type="scientific">Polynucleobacter meluiroseus</name>
    <dbReference type="NCBI Taxonomy" id="1938814"/>
    <lineage>
        <taxon>Bacteria</taxon>
        <taxon>Pseudomonadati</taxon>
        <taxon>Pseudomonadota</taxon>
        <taxon>Betaproteobacteria</taxon>
        <taxon>Burkholderiales</taxon>
        <taxon>Burkholderiaceae</taxon>
        <taxon>Polynucleobacter</taxon>
    </lineage>
</organism>
<dbReference type="RefSeq" id="WP_096674217.1">
    <property type="nucleotide sequence ID" value="NZ_OANS01000004.1"/>
</dbReference>
<keyword evidence="3" id="KW-1185">Reference proteome</keyword>
<feature type="domain" description="DUF1854" evidence="1">
    <location>
        <begin position="36"/>
        <end position="165"/>
    </location>
</feature>
<evidence type="ECO:0000313" key="3">
    <source>
        <dbReference type="Proteomes" id="UP000218069"/>
    </source>
</evidence>
<dbReference type="InterPro" id="IPR015005">
    <property type="entry name" value="DUF1854"/>
</dbReference>
<name>A0A240E230_9BURK</name>
<dbReference type="AlphaFoldDB" id="A0A240E230"/>
<evidence type="ECO:0000313" key="2">
    <source>
        <dbReference type="EMBL" id="SNX29287.1"/>
    </source>
</evidence>
<evidence type="ECO:0000259" key="1">
    <source>
        <dbReference type="Pfam" id="PF08909"/>
    </source>
</evidence>
<protein>
    <recommendedName>
        <fullName evidence="1">DUF1854 domain-containing protein</fullName>
    </recommendedName>
</protein>
<proteinExistence type="predicted"/>
<dbReference type="Proteomes" id="UP000218069">
    <property type="component" value="Unassembled WGS sequence"/>
</dbReference>
<accession>A0A240E230</accession>
<dbReference type="EMBL" id="OANS01000004">
    <property type="protein sequence ID" value="SNX29287.1"/>
    <property type="molecule type" value="Genomic_DNA"/>
</dbReference>